<feature type="compositionally biased region" description="Basic and acidic residues" evidence="1">
    <location>
        <begin position="770"/>
        <end position="783"/>
    </location>
</feature>
<feature type="region of interest" description="Disordered" evidence="1">
    <location>
        <begin position="770"/>
        <end position="932"/>
    </location>
</feature>
<name>A0A0G4FTV9_9ALVE</name>
<reference evidence="2" key="1">
    <citation type="submission" date="2014-11" db="EMBL/GenBank/DDBJ databases">
        <authorList>
            <person name="Otto D Thomas"/>
            <person name="Naeem Raeece"/>
        </authorList>
    </citation>
    <scope>NUCLEOTIDE SEQUENCE</scope>
</reference>
<feature type="compositionally biased region" description="Low complexity" evidence="1">
    <location>
        <begin position="740"/>
        <end position="756"/>
    </location>
</feature>
<dbReference type="VEuPathDB" id="CryptoDB:Cvel_18748"/>
<evidence type="ECO:0008006" key="3">
    <source>
        <dbReference type="Google" id="ProtNLM"/>
    </source>
</evidence>
<accession>A0A0G4FTV9</accession>
<feature type="compositionally biased region" description="Polar residues" evidence="1">
    <location>
        <begin position="914"/>
        <end position="926"/>
    </location>
</feature>
<feature type="region of interest" description="Disordered" evidence="1">
    <location>
        <begin position="976"/>
        <end position="1053"/>
    </location>
</feature>
<gene>
    <name evidence="2" type="ORF">Cvel_18748</name>
</gene>
<dbReference type="AlphaFoldDB" id="A0A0G4FTV9"/>
<feature type="compositionally biased region" description="Low complexity" evidence="1">
    <location>
        <begin position="830"/>
        <end position="846"/>
    </location>
</feature>
<feature type="region of interest" description="Disordered" evidence="1">
    <location>
        <begin position="710"/>
        <end position="756"/>
    </location>
</feature>
<feature type="region of interest" description="Disordered" evidence="1">
    <location>
        <begin position="417"/>
        <end position="474"/>
    </location>
</feature>
<evidence type="ECO:0000256" key="1">
    <source>
        <dbReference type="SAM" id="MobiDB-lite"/>
    </source>
</evidence>
<feature type="region of interest" description="Disordered" evidence="1">
    <location>
        <begin position="497"/>
        <end position="543"/>
    </location>
</feature>
<feature type="compositionally biased region" description="Gly residues" evidence="1">
    <location>
        <begin position="1136"/>
        <end position="1150"/>
    </location>
</feature>
<proteinExistence type="predicted"/>
<feature type="compositionally biased region" description="Low complexity" evidence="1">
    <location>
        <begin position="1017"/>
        <end position="1032"/>
    </location>
</feature>
<feature type="compositionally biased region" description="Low complexity" evidence="1">
    <location>
        <begin position="437"/>
        <end position="468"/>
    </location>
</feature>
<feature type="compositionally biased region" description="Basic and acidic residues" evidence="1">
    <location>
        <begin position="710"/>
        <end position="723"/>
    </location>
</feature>
<feature type="compositionally biased region" description="Low complexity" evidence="1">
    <location>
        <begin position="790"/>
        <end position="810"/>
    </location>
</feature>
<evidence type="ECO:0000313" key="2">
    <source>
        <dbReference type="EMBL" id="CEM18387.1"/>
    </source>
</evidence>
<dbReference type="EMBL" id="CDMZ01000631">
    <property type="protein sequence ID" value="CEM18387.1"/>
    <property type="molecule type" value="Genomic_DNA"/>
</dbReference>
<organism evidence="2">
    <name type="scientific">Chromera velia CCMP2878</name>
    <dbReference type="NCBI Taxonomy" id="1169474"/>
    <lineage>
        <taxon>Eukaryota</taxon>
        <taxon>Sar</taxon>
        <taxon>Alveolata</taxon>
        <taxon>Colpodellida</taxon>
        <taxon>Chromeraceae</taxon>
        <taxon>Chromera</taxon>
    </lineage>
</organism>
<protein>
    <recommendedName>
        <fullName evidence="3">F-box domain-containing protein</fullName>
    </recommendedName>
</protein>
<sequence length="1186" mass="127924">MLELRDCVIKYTCTFLDFDTLALFRNLCRRLREVCDDDIFFEVALAWPLCSFEAILTEEDPTVSGKVFRLFFHQCQVRRRKWHQDTSTRRWTLNFKIGAKKLTDENDPDVYPCLPPIFLNEGNGAAGDTLAIRMAACLLSAPLIPSELLKGSSVMCVPAYKDPHSGSPYSKPLPDRPHSRASVRIFDGLRVLLGHERYAPKHPQARGGWQPDVVKVDRSAWTSSSSAPKETPQEAEVRRRVRAVRASLLAVADVHSLLGETFHTLSPRSILRLSGRKVLVHNPTVTTLLLLAALVGPTGQVVVSFGPTYPWKVVKPRSLEGRSFAEYLFKSTAHVFACIAAYMGNINLCIGRGGGFRGVSDWSEGEWKGRERGPFSKARFGHASFAEVEVVVVDYPGNMAVPPPVALERYRELQRPLREDDDVPSPLEVPASAPITSALDSRPSSASASSKNTAQPAAAAAAAAPENQGEGGAASVHLHRIGTLGPPGSLEVEERWAVAPPEPPASSPSSSSSNGGRRERESSMDLDGGDDLEGGGGRHPFSEWSSRSVVESLMIPIAMSEAQSTGTLDMDVWTCLPRPSTLEMWTEAADNEGPWQVSQEFYQAWTCARLPSIKHMARTERSHTEECDDLKVMFIVMVVAYCTRTMSLPHAPYAYSVGRPMLGLEQGFLQVPCVGVMQNPPFMPQAGQGGKKSLNNDICTHLEVRKKGDGETARVRLVSERSTVRLPPGACRRGGAREGASSSSSSSSSASASASSSSSCSCAAVRVSKGDRQAEGGGEKESTCDPSPPSRDFTTSTRDSSASSAVSASRYSDRPVSFSSRFPPRGADPASSSSSSCAASSSCRSRGGTKGGKAEGEAEGWSSRSISSRQETAEEAALPIPDDTDTPMNNPDCPPPVSRFTFPSAEAADDTPTDHPSAQSHMNLRNTFIDPPERIEETTQKHTKVSTRPPASHPTSKYKSLVAFCHSRLCKELQTELRRESQKTSRFHKHPQVSPFTDPPESSPSLSFLMRNRQRSSKQQAQPPQQSTSAAADSEDSPVPSRDPVTSQERAKTAGLERWVRSIVMAGSADLLTVVPPQSQSDILSDQLKLLGVGSLGGGGMRGRTRSVTGAGAVDLQSAAALVDFWFWSKRREAARGGGGEGKRGGGGWMMKGDKRRQGPLGPKGGGGESPDGSQAKDGDNTCCIE</sequence>
<feature type="region of interest" description="Disordered" evidence="1">
    <location>
        <begin position="1134"/>
        <end position="1186"/>
    </location>
</feature>